<comment type="caution">
    <text evidence="1">The sequence shown here is derived from an EMBL/GenBank/DDBJ whole genome shotgun (WGS) entry which is preliminary data.</text>
</comment>
<reference evidence="1 2" key="1">
    <citation type="submission" date="2020-01" db="EMBL/GenBank/DDBJ databases">
        <authorList>
            <consortium name="DOE Joint Genome Institute"/>
            <person name="Haridas S."/>
            <person name="Albert R."/>
            <person name="Binder M."/>
            <person name="Bloem J."/>
            <person name="Labutti K."/>
            <person name="Salamov A."/>
            <person name="Andreopoulos B."/>
            <person name="Baker S.E."/>
            <person name="Barry K."/>
            <person name="Bills G."/>
            <person name="Bluhm B.H."/>
            <person name="Cannon C."/>
            <person name="Castanera R."/>
            <person name="Culley D.E."/>
            <person name="Daum C."/>
            <person name="Ezra D."/>
            <person name="Gonzalez J.B."/>
            <person name="Henrissat B."/>
            <person name="Kuo A."/>
            <person name="Liang C."/>
            <person name="Lipzen A."/>
            <person name="Lutzoni F."/>
            <person name="Magnuson J."/>
            <person name="Mondo S."/>
            <person name="Nolan M."/>
            <person name="Ohm R."/>
            <person name="Pangilinan J."/>
            <person name="Park H.-J.H."/>
            <person name="Ramirez L."/>
            <person name="Alfaro M."/>
            <person name="Sun H."/>
            <person name="Tritt A."/>
            <person name="Yoshinaga Y."/>
            <person name="Zwiers L.-H.L."/>
            <person name="Turgeon B.G."/>
            <person name="Goodwin S.B."/>
            <person name="Spatafora J.W."/>
            <person name="Crous P.W."/>
            <person name="Grigoriev I.V."/>
        </authorList>
    </citation>
    <scope>NUCLEOTIDE SEQUENCE [LARGE SCALE GENOMIC DNA]</scope>
    <source>
        <strain evidence="1 2">CBS 611.86</strain>
    </source>
</reference>
<keyword evidence="2" id="KW-1185">Reference proteome</keyword>
<proteinExistence type="predicted"/>
<accession>A0A7C8LZU2</accession>
<protein>
    <submittedName>
        <fullName evidence="1">Uncharacterized protein</fullName>
    </submittedName>
</protein>
<organism evidence="1 2">
    <name type="scientific">Massariosphaeria phaeospora</name>
    <dbReference type="NCBI Taxonomy" id="100035"/>
    <lineage>
        <taxon>Eukaryota</taxon>
        <taxon>Fungi</taxon>
        <taxon>Dikarya</taxon>
        <taxon>Ascomycota</taxon>
        <taxon>Pezizomycotina</taxon>
        <taxon>Dothideomycetes</taxon>
        <taxon>Pleosporomycetidae</taxon>
        <taxon>Pleosporales</taxon>
        <taxon>Pleosporales incertae sedis</taxon>
        <taxon>Massariosphaeria</taxon>
    </lineage>
</organism>
<dbReference type="Proteomes" id="UP000481861">
    <property type="component" value="Unassembled WGS sequence"/>
</dbReference>
<dbReference type="EMBL" id="JAADJZ010000038">
    <property type="protein sequence ID" value="KAF2865000.1"/>
    <property type="molecule type" value="Genomic_DNA"/>
</dbReference>
<gene>
    <name evidence="1" type="ORF">BDV95DRAFT_269436</name>
</gene>
<evidence type="ECO:0000313" key="1">
    <source>
        <dbReference type="EMBL" id="KAF2865000.1"/>
    </source>
</evidence>
<sequence>MIIPASRHTRWPRHRPSVVSVGCGPPPRRLCWTNPHLKRKSLRRPPPFAQLLLPISLLPHFTAERQLSFGFFRQVLAPWSISRRWPQNSNVLKGTVVLETAICASTAWHYLNPVKVTFAFPCPYCRTTRPREAISFSFGVDGERIDVERSLSGASTDHERMSQ</sequence>
<name>A0A7C8LZU2_9PLEO</name>
<dbReference type="AlphaFoldDB" id="A0A7C8LZU2"/>
<evidence type="ECO:0000313" key="2">
    <source>
        <dbReference type="Proteomes" id="UP000481861"/>
    </source>
</evidence>